<accession>A0A9X1HAZ7</accession>
<sequence length="545" mass="64369">MPLIRVYDKNLILSDDSYSEKYWGELSRIIEAEFGISEIKNPNQVEQVLKVGFQYFCQKFEALIQKMQKASFYIFVNCIHEDSLDLYQLQLKKVELGIDENAFAISRRILKIIIEQGCKMDLAGTPNFFKEITINQKEYLRLTEELLYVGEKAYEIVEMIAKNKLFPGSTGTAVEDGEFTMYTYQPYPELYRFIYQDIPKHDDKVALSESIYDFKDILKSEYGVEYDALFGFTSEQLKKPEYRFGLIFLDNLIDTLHKELGYDKSFLHIFYDGLTLSAQNALSVEDCILKNQDPNRFIYRPIVKFFIDNKFYYMIPYNKWGESMVTLTTNAFPFGVYPQEWKQLEVIKNLVQHLDNTHDKVLESPIKALLDEHKLFYDTSVESFKNKRKQNTNIAGTVGDIDILYLDTDNKLIYVCELKHNRSRFDYNNWRRDYSNFKPKYEKQLDRKVEWSEHNKNVIQEHFEVLYGAVFAVDLKEYSVRGIFIINAPTIYMYDGKYRAFTVRDMSLLLKGEYVDVTFDFTLTSTGKKYLIGHPYFENIRKKIL</sequence>
<keyword evidence="2" id="KW-1185">Reference proteome</keyword>
<protein>
    <submittedName>
        <fullName evidence="1">Uncharacterized protein</fullName>
    </submittedName>
</protein>
<reference evidence="1 2" key="1">
    <citation type="journal article" date="2023" name="Antonie Van Leeuwenhoek">
        <title>Flavobacterium potami sp. nov., a multi-metal resistance genes harbouring bacterium isolated from shallow river silt.</title>
        <authorList>
            <person name="Li S."/>
            <person name="Mao S."/>
            <person name="Mu W."/>
            <person name="Guo B."/>
            <person name="Li C."/>
            <person name="Zhu Q."/>
            <person name="Hou X."/>
            <person name="Zhao Y."/>
            <person name="Wei S."/>
            <person name="Liu H."/>
            <person name="Liu A."/>
        </authorList>
    </citation>
    <scope>NUCLEOTIDE SEQUENCE [LARGE SCALE GENOMIC DNA]</scope>
    <source>
        <strain evidence="1 2">17A</strain>
    </source>
</reference>
<comment type="caution">
    <text evidence="1">The sequence shown here is derived from an EMBL/GenBank/DDBJ whole genome shotgun (WGS) entry which is preliminary data.</text>
</comment>
<dbReference type="Proteomes" id="UP001139366">
    <property type="component" value="Unassembled WGS sequence"/>
</dbReference>
<dbReference type="AlphaFoldDB" id="A0A9X1HAZ7"/>
<organism evidence="1 2">
    <name type="scientific">Flavobacterium potami</name>
    <dbReference type="NCBI Taxonomy" id="2872310"/>
    <lineage>
        <taxon>Bacteria</taxon>
        <taxon>Pseudomonadati</taxon>
        <taxon>Bacteroidota</taxon>
        <taxon>Flavobacteriia</taxon>
        <taxon>Flavobacteriales</taxon>
        <taxon>Flavobacteriaceae</taxon>
        <taxon>Flavobacterium</taxon>
    </lineage>
</organism>
<evidence type="ECO:0000313" key="2">
    <source>
        <dbReference type="Proteomes" id="UP001139366"/>
    </source>
</evidence>
<evidence type="ECO:0000313" key="1">
    <source>
        <dbReference type="EMBL" id="MBZ4035357.1"/>
    </source>
</evidence>
<gene>
    <name evidence="1" type="ORF">K6T82_11315</name>
</gene>
<proteinExistence type="predicted"/>
<dbReference type="EMBL" id="JAINUY010000003">
    <property type="protein sequence ID" value="MBZ4035357.1"/>
    <property type="molecule type" value="Genomic_DNA"/>
</dbReference>
<dbReference type="RefSeq" id="WP_223705983.1">
    <property type="nucleotide sequence ID" value="NZ_JAINUY010000003.1"/>
</dbReference>
<name>A0A9X1HAZ7_9FLAO</name>